<organismHost>
    <name type="scientific">Tortricidae</name>
    <dbReference type="NCBI Taxonomy" id="7139"/>
</organismHost>
<accession>Q7T5L6</accession>
<dbReference type="RefSeq" id="NP_891920.1">
    <property type="nucleotide sequence ID" value="NC_005068.1"/>
</dbReference>
<proteinExistence type="predicted"/>
<organism evidence="1 2">
    <name type="scientific">Cryptophlebia leucotreta granulosis virus</name>
    <name type="common">ClGV</name>
    <name type="synonym">Cryptophlebia leucotreta granulovirus</name>
    <dbReference type="NCBI Taxonomy" id="35254"/>
    <lineage>
        <taxon>Viruses</taxon>
        <taxon>Viruses incertae sedis</taxon>
        <taxon>Naldaviricetes</taxon>
        <taxon>Lefavirales</taxon>
        <taxon>Baculoviridae</taxon>
        <taxon>Betabaculovirus</taxon>
        <taxon>Betabaculovirus cryleucotretae</taxon>
    </lineage>
</organism>
<reference evidence="1 2" key="1">
    <citation type="journal article" date="1994" name="J. Gen. Virol.">
        <title>Genome organization of the DNA-binding protein gene region of Cryptophlebia leucotreta granulosis virus is closely related to that of nuclear polyhedrosis viruses.</title>
        <authorList>
            <person name="Jehle J.A."/>
            <person name="Backhaus H."/>
        </authorList>
    </citation>
    <scope>NUCLEOTIDE SEQUENCE [LARGE SCALE GENOMIC DNA]</scope>
    <source>
        <strain evidence="1">CV3</strain>
    </source>
</reference>
<dbReference type="OrthoDB" id="23066at10239"/>
<reference evidence="1 2" key="2">
    <citation type="journal article" date="1994" name="J. Gen. Virol.">
        <title>The granulin gene region of Cryptophlebia leucotreta granulosis virus: sequence analysis and phylogenetic considerations.</title>
        <authorList>
            <person name="Jehle J.A."/>
            <person name="Backhaus H."/>
        </authorList>
    </citation>
    <scope>NUCLEOTIDE SEQUENCE [LARGE SCALE GENOMIC DNA]</scope>
    <source>
        <strain evidence="1">CV3</strain>
    </source>
</reference>
<sequence length="284" mass="33539">MTLILDPDPNNIFNIINDTPEHLLYHDPVKTLMFKTLKELWCYRKFYNYELLQRFVDTLKDDLPNFTQKVMVKKCSTALISKINNNNFKTINYSVNVDIIQSVTNTPQIPQFFMWLKEKRYIIEKGPPLQTVIYILGRFCIDSNSEILKRIAFKVFNISIINNNNIYDTLRVVLEENHLIETSNTKKMTHVTNLTDCAHCCYKKYVILHNSIDILENDLPPPRLNPPKTLYPSIPTYQDYTEINRYCKQIFKDLNKRVYLNCNKHSIQNEHPTVGTCRKRPDPK</sequence>
<dbReference type="EMBL" id="AY229987">
    <property type="protein sequence ID" value="AAQ21668.1"/>
    <property type="molecule type" value="Genomic_DNA"/>
</dbReference>
<dbReference type="GeneID" id="1725016"/>
<dbReference type="Proteomes" id="UP000203359">
    <property type="component" value="Segment"/>
</dbReference>
<evidence type="ECO:0000313" key="1">
    <source>
        <dbReference type="EMBL" id="AAQ21668.1"/>
    </source>
</evidence>
<evidence type="ECO:0000313" key="2">
    <source>
        <dbReference type="Proteomes" id="UP000203359"/>
    </source>
</evidence>
<dbReference type="KEGG" id="vg:1725016"/>
<keyword evidence="2" id="KW-1185">Reference proteome</keyword>
<reference evidence="1 2" key="4">
    <citation type="journal article" date="2003" name="Virology">
        <title>The genome of the Cryptophlebia leucotreta granulovirus.</title>
        <authorList>
            <person name="Lange M."/>
            <person name="Jehle J.A."/>
        </authorList>
    </citation>
    <scope>NUCLEOTIDE SEQUENCE [LARGE SCALE GENOMIC DNA]</scope>
    <source>
        <strain evidence="1">CV3</strain>
    </source>
</reference>
<name>Q7T5L6_GVCL</name>
<protein>
    <submittedName>
        <fullName evidence="1">Uncharacterized protein</fullName>
    </submittedName>
</protein>
<reference evidence="1 2" key="3">
    <citation type="journal article" date="2002" name="J. Gen. Virol.">
        <title>The expansion of a hypervariable, non-hr ori-like region in the genome of Cryptophlebia leucotreta granulovirus provides in vivo evidence for the utilization of baculovirus non-hr oris during replication.</title>
        <authorList>
            <person name="Jehle J.A."/>
        </authorList>
    </citation>
    <scope>NUCLEOTIDE SEQUENCE [LARGE SCALE GENOMIC DNA]</scope>
    <source>
        <strain evidence="1">CV3</strain>
    </source>
</reference>